<comment type="caution">
    <text evidence="10">The sequence shown here is derived from an EMBL/GenBank/DDBJ whole genome shotgun (WGS) entry which is preliminary data.</text>
</comment>
<comment type="subcellular location">
    <subcellularLocation>
        <location evidence="1">Membrane</location>
        <topology evidence="1">Multi-pass membrane protein</topology>
    </subcellularLocation>
</comment>
<dbReference type="PANTHER" id="PTHR11537:SF252">
    <property type="entry name" value="POTASSIUM VOLTAGE-GATED CHANNEL PROTEIN SHAW"/>
    <property type="match status" value="1"/>
</dbReference>
<feature type="transmembrane region" description="Helical" evidence="8">
    <location>
        <begin position="20"/>
        <end position="41"/>
    </location>
</feature>
<keyword evidence="2" id="KW-0813">Transport</keyword>
<dbReference type="GO" id="GO:0001508">
    <property type="term" value="P:action potential"/>
    <property type="evidence" value="ECO:0007669"/>
    <property type="project" value="TreeGrafter"/>
</dbReference>
<dbReference type="GO" id="GO:0015276">
    <property type="term" value="F:ligand-gated monoatomic ion channel activity"/>
    <property type="evidence" value="ECO:0007669"/>
    <property type="project" value="InterPro"/>
</dbReference>
<feature type="transmembrane region" description="Helical" evidence="8">
    <location>
        <begin position="86"/>
        <end position="106"/>
    </location>
</feature>
<feature type="transmembrane region" description="Helical" evidence="8">
    <location>
        <begin position="53"/>
        <end position="74"/>
    </location>
</feature>
<evidence type="ECO:0000256" key="3">
    <source>
        <dbReference type="ARBA" id="ARBA00022692"/>
    </source>
</evidence>
<evidence type="ECO:0000313" key="10">
    <source>
        <dbReference type="EMBL" id="CAH3118059.1"/>
    </source>
</evidence>
<dbReference type="EMBL" id="CALNXJ010000016">
    <property type="protein sequence ID" value="CAH3118059.1"/>
    <property type="molecule type" value="Genomic_DNA"/>
</dbReference>
<dbReference type="InterPro" id="IPR013099">
    <property type="entry name" value="K_chnl_dom"/>
</dbReference>
<evidence type="ECO:0000313" key="11">
    <source>
        <dbReference type="Proteomes" id="UP001159428"/>
    </source>
</evidence>
<proteinExistence type="predicted"/>
<dbReference type="GO" id="GO:0005251">
    <property type="term" value="F:delayed rectifier potassium channel activity"/>
    <property type="evidence" value="ECO:0007669"/>
    <property type="project" value="TreeGrafter"/>
</dbReference>
<dbReference type="PRINTS" id="PR00169">
    <property type="entry name" value="KCHANNEL"/>
</dbReference>
<gene>
    <name evidence="10" type="ORF">PMEA_00007764</name>
</gene>
<keyword evidence="3 8" id="KW-0812">Transmembrane</keyword>
<keyword evidence="5" id="KW-0406">Ion transport</keyword>
<dbReference type="GO" id="GO:0008076">
    <property type="term" value="C:voltage-gated potassium channel complex"/>
    <property type="evidence" value="ECO:0007669"/>
    <property type="project" value="InterPro"/>
</dbReference>
<keyword evidence="11" id="KW-1185">Reference proteome</keyword>
<dbReference type="Gene3D" id="1.10.287.70">
    <property type="match status" value="1"/>
</dbReference>
<evidence type="ECO:0000256" key="6">
    <source>
        <dbReference type="ARBA" id="ARBA00023136"/>
    </source>
</evidence>
<dbReference type="Proteomes" id="UP001159428">
    <property type="component" value="Unassembled WGS sequence"/>
</dbReference>
<name>A0AAU9WLF2_9CNID</name>
<dbReference type="SUPFAM" id="SSF81324">
    <property type="entry name" value="Voltage-gated potassium channels"/>
    <property type="match status" value="1"/>
</dbReference>
<keyword evidence="4 8" id="KW-1133">Transmembrane helix</keyword>
<protein>
    <recommendedName>
        <fullName evidence="9">Potassium channel domain-containing protein</fullName>
    </recommendedName>
</protein>
<evidence type="ECO:0000256" key="7">
    <source>
        <dbReference type="ARBA" id="ARBA00023303"/>
    </source>
</evidence>
<feature type="domain" description="Potassium channel" evidence="9">
    <location>
        <begin position="41"/>
        <end position="111"/>
    </location>
</feature>
<evidence type="ECO:0000256" key="4">
    <source>
        <dbReference type="ARBA" id="ARBA00022989"/>
    </source>
</evidence>
<evidence type="ECO:0000256" key="2">
    <source>
        <dbReference type="ARBA" id="ARBA00022448"/>
    </source>
</evidence>
<reference evidence="10 11" key="1">
    <citation type="submission" date="2022-05" db="EMBL/GenBank/DDBJ databases">
        <authorList>
            <consortium name="Genoscope - CEA"/>
            <person name="William W."/>
        </authorList>
    </citation>
    <scope>NUCLEOTIDE SEQUENCE [LARGE SCALE GENOMIC DNA]</scope>
</reference>
<evidence type="ECO:0000256" key="5">
    <source>
        <dbReference type="ARBA" id="ARBA00023065"/>
    </source>
</evidence>
<dbReference type="AlphaFoldDB" id="A0AAU9WLF2"/>
<organism evidence="10 11">
    <name type="scientific">Pocillopora meandrina</name>
    <dbReference type="NCBI Taxonomy" id="46732"/>
    <lineage>
        <taxon>Eukaryota</taxon>
        <taxon>Metazoa</taxon>
        <taxon>Cnidaria</taxon>
        <taxon>Anthozoa</taxon>
        <taxon>Hexacorallia</taxon>
        <taxon>Scleractinia</taxon>
        <taxon>Astrocoeniina</taxon>
        <taxon>Pocilloporidae</taxon>
        <taxon>Pocillopora</taxon>
    </lineage>
</organism>
<keyword evidence="6 8" id="KW-0472">Membrane</keyword>
<accession>A0AAU9WLF2</accession>
<evidence type="ECO:0000256" key="8">
    <source>
        <dbReference type="SAM" id="Phobius"/>
    </source>
</evidence>
<keyword evidence="7" id="KW-0407">Ion channel</keyword>
<dbReference type="PANTHER" id="PTHR11537">
    <property type="entry name" value="VOLTAGE-GATED POTASSIUM CHANNEL"/>
    <property type="match status" value="1"/>
</dbReference>
<sequence length="339" mass="38610">MRQKKNHDLVSVAYMSILELWPLLVLCFSCAALSGMIIWLLDHRSNPETFSSRFWKGIADGMWWAIVTMTTVGYGDKAPKSWFSRLFAVVWMIAGIVLLSMFTAQVSSRLTTQELKGEDHLFSKKIGVPPGLLDSNYVEHEMSFSLVEEIDDPINSASSLKGLDSTLVFHCNDKEDDGWEALKFLPLCDIGAAFLLHPDNDDELPMDIEVEERFFRCLKSKVRSARINITELRRNKKGEAMKLHSCKKFLQESDTLKFQFKWVYFSSLSQYLVPFGALMGAIVLAFIFGSIYDFCCRENKKRKSLRKGANSLQSHSTQVSLAQKSCDDHQELDMVKSKV</sequence>
<evidence type="ECO:0000259" key="9">
    <source>
        <dbReference type="Pfam" id="PF07885"/>
    </source>
</evidence>
<feature type="transmembrane region" description="Helical" evidence="8">
    <location>
        <begin position="271"/>
        <end position="295"/>
    </location>
</feature>
<dbReference type="Pfam" id="PF07885">
    <property type="entry name" value="Ion_trans_2"/>
    <property type="match status" value="1"/>
</dbReference>
<evidence type="ECO:0000256" key="1">
    <source>
        <dbReference type="ARBA" id="ARBA00004141"/>
    </source>
</evidence>
<dbReference type="InterPro" id="IPR028325">
    <property type="entry name" value="VG_K_chnl"/>
</dbReference>